<protein>
    <submittedName>
        <fullName evidence="2">Uncharacterized protein</fullName>
    </submittedName>
</protein>
<keyword evidence="1" id="KW-1133">Transmembrane helix</keyword>
<accession>A0ABY5KS09</accession>
<keyword evidence="3" id="KW-1185">Reference proteome</keyword>
<evidence type="ECO:0000313" key="3">
    <source>
        <dbReference type="Proteomes" id="UP001316384"/>
    </source>
</evidence>
<keyword evidence="1" id="KW-0812">Transmembrane</keyword>
<gene>
    <name evidence="2" type="ORF">NP048_07470</name>
</gene>
<dbReference type="RefSeq" id="WP_227577573.1">
    <property type="nucleotide sequence ID" value="NZ_CP101987.1"/>
</dbReference>
<feature type="transmembrane region" description="Helical" evidence="1">
    <location>
        <begin position="100"/>
        <end position="123"/>
    </location>
</feature>
<organism evidence="2 3">
    <name type="scientific">Cellulomonas xiejunii</name>
    <dbReference type="NCBI Taxonomy" id="2968083"/>
    <lineage>
        <taxon>Bacteria</taxon>
        <taxon>Bacillati</taxon>
        <taxon>Actinomycetota</taxon>
        <taxon>Actinomycetes</taxon>
        <taxon>Micrococcales</taxon>
        <taxon>Cellulomonadaceae</taxon>
        <taxon>Cellulomonas</taxon>
    </lineage>
</organism>
<name>A0ABY5KS09_9CELL</name>
<evidence type="ECO:0000313" key="2">
    <source>
        <dbReference type="EMBL" id="UUI73264.1"/>
    </source>
</evidence>
<proteinExistence type="predicted"/>
<reference evidence="2 3" key="1">
    <citation type="submission" date="2022-07" db="EMBL/GenBank/DDBJ databases">
        <title>Novel species in genus cellulomonas.</title>
        <authorList>
            <person name="Ye L."/>
        </authorList>
    </citation>
    <scope>NUCLEOTIDE SEQUENCE [LARGE SCALE GENOMIC DNA]</scope>
    <source>
        <strain evidence="3">zg-B89</strain>
    </source>
</reference>
<dbReference type="Proteomes" id="UP001316384">
    <property type="component" value="Chromosome"/>
</dbReference>
<sequence>MTTTAPPSRANHPPVRLAAGSGVTTACSVGGLALMGAGQGIGGWALIMLGVAVTVGMQLSLRTTDDVRPRGTRVGRAGTVVALVVLVVVAALGARATVVAHPWLAASIALASGAAAAGLLRWWQVRPGADGL</sequence>
<evidence type="ECO:0000256" key="1">
    <source>
        <dbReference type="SAM" id="Phobius"/>
    </source>
</evidence>
<dbReference type="EMBL" id="CP101987">
    <property type="protein sequence ID" value="UUI73264.1"/>
    <property type="molecule type" value="Genomic_DNA"/>
</dbReference>
<feature type="transmembrane region" description="Helical" evidence="1">
    <location>
        <begin position="41"/>
        <end position="61"/>
    </location>
</feature>
<feature type="transmembrane region" description="Helical" evidence="1">
    <location>
        <begin position="73"/>
        <end position="94"/>
    </location>
</feature>
<keyword evidence="1" id="KW-0472">Membrane</keyword>